<proteinExistence type="predicted"/>
<protein>
    <recommendedName>
        <fullName evidence="3">Tc1-like transposase DDE domain-containing protein</fullName>
    </recommendedName>
</protein>
<evidence type="ECO:0000313" key="1">
    <source>
        <dbReference type="EMBL" id="KAE9521370.1"/>
    </source>
</evidence>
<evidence type="ECO:0000313" key="2">
    <source>
        <dbReference type="Proteomes" id="UP000475862"/>
    </source>
</evidence>
<dbReference type="InterPro" id="IPR036397">
    <property type="entry name" value="RNaseH_sf"/>
</dbReference>
<dbReference type="PANTHER" id="PTHR33939">
    <property type="entry name" value="PROTEIN CBG22215"/>
    <property type="match status" value="1"/>
</dbReference>
<dbReference type="AlphaFoldDB" id="A0A6G0SSK3"/>
<comment type="caution">
    <text evidence="1">The sequence shown here is derived from an EMBL/GenBank/DDBJ whole genome shotgun (WGS) entry which is preliminary data.</text>
</comment>
<organism evidence="1 2">
    <name type="scientific">Aphis glycines</name>
    <name type="common">Soybean aphid</name>
    <dbReference type="NCBI Taxonomy" id="307491"/>
    <lineage>
        <taxon>Eukaryota</taxon>
        <taxon>Metazoa</taxon>
        <taxon>Ecdysozoa</taxon>
        <taxon>Arthropoda</taxon>
        <taxon>Hexapoda</taxon>
        <taxon>Insecta</taxon>
        <taxon>Pterygota</taxon>
        <taxon>Neoptera</taxon>
        <taxon>Paraneoptera</taxon>
        <taxon>Hemiptera</taxon>
        <taxon>Sternorrhyncha</taxon>
        <taxon>Aphidomorpha</taxon>
        <taxon>Aphidoidea</taxon>
        <taxon>Aphididae</taxon>
        <taxon>Aphidini</taxon>
        <taxon>Aphis</taxon>
        <taxon>Aphis</taxon>
    </lineage>
</organism>
<reference evidence="1 2" key="1">
    <citation type="submission" date="2019-08" db="EMBL/GenBank/DDBJ databases">
        <title>The genome of the soybean aphid Biotype 1, its phylome, world population structure and adaptation to the North American continent.</title>
        <authorList>
            <person name="Giordano R."/>
            <person name="Donthu R.K."/>
            <person name="Hernandez A.G."/>
            <person name="Wright C.L."/>
            <person name="Zimin A.V."/>
        </authorList>
    </citation>
    <scope>NUCLEOTIDE SEQUENCE [LARGE SCALE GENOMIC DNA]</scope>
    <source>
        <tissue evidence="1">Whole aphids</tissue>
    </source>
</reference>
<name>A0A6G0SSK3_APHGL</name>
<gene>
    <name evidence="1" type="ORF">AGLY_018192</name>
</gene>
<accession>A0A6G0SSK3</accession>
<sequence length="214" mass="24782">MNDLSDISDPDELSTISPKRLNPKGKYIYSRQKIMVINLYKDILMKSPDIKYEDLVTNLSKALGLGRETISKTIAEYRRTNTVSSPNKKRVKSSLFDKIDDLDRNGLRQKIHSFWLRPQLSEWLQSKGVILDRPFLKHELMAKVREISRNKSYVIDKIAEDAGHTVLRLPPYHCEFNPIELAWAMVKEDDIKCNAYNRHKEPITPAEKLALTLS</sequence>
<dbReference type="Proteomes" id="UP000475862">
    <property type="component" value="Unassembled WGS sequence"/>
</dbReference>
<dbReference type="EMBL" id="VYZN01002959">
    <property type="protein sequence ID" value="KAE9521370.1"/>
    <property type="molecule type" value="Genomic_DNA"/>
</dbReference>
<keyword evidence="2" id="KW-1185">Reference proteome</keyword>
<dbReference type="PANTHER" id="PTHR33939:SF1">
    <property type="entry name" value="DUF4371 DOMAIN-CONTAINING PROTEIN"/>
    <property type="match status" value="1"/>
</dbReference>
<dbReference type="GO" id="GO:0003676">
    <property type="term" value="F:nucleic acid binding"/>
    <property type="evidence" value="ECO:0007669"/>
    <property type="project" value="InterPro"/>
</dbReference>
<evidence type="ECO:0008006" key="3">
    <source>
        <dbReference type="Google" id="ProtNLM"/>
    </source>
</evidence>
<dbReference type="OrthoDB" id="6619972at2759"/>
<dbReference type="Gene3D" id="3.30.420.10">
    <property type="entry name" value="Ribonuclease H-like superfamily/Ribonuclease H"/>
    <property type="match status" value="1"/>
</dbReference>